<gene>
    <name evidence="3" type="ORF">IMSAGC001_04126</name>
</gene>
<dbReference type="InterPro" id="IPR041682">
    <property type="entry name" value="AAA_14"/>
</dbReference>
<sequence>MKKLFSNFVFLKKKEFTIIVFMGKKELLKQLIAGFQASLPVEVYPRELSLPVDSGKIITVPGVRRCGKSSLFLLAINRLIRERVVTKEQILFLNFDDERLQLNADNLDEILQAYRELYPAIPLKEVYMFFDEVQMADDWQPFVRRVYEQECRHIFLTGSNSRMLSSELATSLRGRTLQYEEFPLSFIEFCNFTGVDTNYYVPENRAKLINAFKVYLHGGGFPEVVLAAPLYKDRILQEYFFVMLYKDLVERYEIRNPEPIRYFIKRVMSNLTKPTSINRIYNELKSQGVSIGKNTLYDVIVQTESVYLFFSLTKYEPSLVKENTGDKKYYCIDNGLRSVLLNSQSEDNGKLLENAVFLHLRRTLRIQEELHYYKGKKECDFVVTEFDKVTRLIQVSYQMGDEETRRREIEGLLEAARATDCQELVIVTMETEAEWREQDMLIRVLPAWKWMLYAR</sequence>
<reference evidence="3 4" key="1">
    <citation type="journal article" date="2020" name="Microbiome">
        <title>Single-cell genomics of uncultured bacteria reveals dietary fiber responders in the mouse gut microbiota.</title>
        <authorList>
            <person name="Chijiiwa R."/>
            <person name="Hosokawa M."/>
            <person name="Kogawa M."/>
            <person name="Nishikawa Y."/>
            <person name="Ide K."/>
            <person name="Sakanashi C."/>
            <person name="Takahashi K."/>
            <person name="Takeyama H."/>
        </authorList>
    </citation>
    <scope>NUCLEOTIDE SEQUENCE [LARGE SCALE GENOMIC DNA]</scope>
    <source>
        <strain evidence="3">IMSAGC_001</strain>
    </source>
</reference>
<dbReference type="InterPro" id="IPR025420">
    <property type="entry name" value="DUF4143"/>
</dbReference>
<evidence type="ECO:0000313" key="4">
    <source>
        <dbReference type="Proteomes" id="UP000491181"/>
    </source>
</evidence>
<feature type="domain" description="AAA" evidence="1">
    <location>
        <begin position="56"/>
        <end position="190"/>
    </location>
</feature>
<comment type="caution">
    <text evidence="3">The sequence shown here is derived from an EMBL/GenBank/DDBJ whole genome shotgun (WGS) entry which is preliminary data.</text>
</comment>
<dbReference type="PANTHER" id="PTHR33295">
    <property type="entry name" value="ATPASE"/>
    <property type="match status" value="1"/>
</dbReference>
<accession>A0A7J0A957</accession>
<dbReference type="Pfam" id="PF13635">
    <property type="entry name" value="DUF4143"/>
    <property type="match status" value="1"/>
</dbReference>
<protein>
    <recommendedName>
        <fullName evidence="5">ATP-binding protein</fullName>
    </recommendedName>
</protein>
<dbReference type="SUPFAM" id="SSF52540">
    <property type="entry name" value="P-loop containing nucleoside triphosphate hydrolases"/>
    <property type="match status" value="1"/>
</dbReference>
<name>A0A7J0A957_9BACE</name>
<dbReference type="PANTHER" id="PTHR33295:SF8">
    <property type="entry name" value="AAA+ ATPASE DOMAIN-CONTAINING PROTEIN"/>
    <property type="match status" value="1"/>
</dbReference>
<proteinExistence type="predicted"/>
<organism evidence="3 4">
    <name type="scientific">Bacteroides acidifaciens</name>
    <dbReference type="NCBI Taxonomy" id="85831"/>
    <lineage>
        <taxon>Bacteria</taxon>
        <taxon>Pseudomonadati</taxon>
        <taxon>Bacteroidota</taxon>
        <taxon>Bacteroidia</taxon>
        <taxon>Bacteroidales</taxon>
        <taxon>Bacteroidaceae</taxon>
        <taxon>Bacteroides</taxon>
    </lineage>
</organism>
<dbReference type="InterPro" id="IPR027417">
    <property type="entry name" value="P-loop_NTPase"/>
</dbReference>
<dbReference type="AlphaFoldDB" id="A0A7J0A957"/>
<dbReference type="Proteomes" id="UP000491181">
    <property type="component" value="Unassembled WGS sequence"/>
</dbReference>
<dbReference type="EMBL" id="BLLS01000301">
    <property type="protein sequence ID" value="GFH88682.1"/>
    <property type="molecule type" value="Genomic_DNA"/>
</dbReference>
<feature type="domain" description="DUF4143" evidence="2">
    <location>
        <begin position="246"/>
        <end position="397"/>
    </location>
</feature>
<evidence type="ECO:0000259" key="2">
    <source>
        <dbReference type="Pfam" id="PF13635"/>
    </source>
</evidence>
<evidence type="ECO:0000259" key="1">
    <source>
        <dbReference type="Pfam" id="PF13173"/>
    </source>
</evidence>
<evidence type="ECO:0008006" key="5">
    <source>
        <dbReference type="Google" id="ProtNLM"/>
    </source>
</evidence>
<evidence type="ECO:0000313" key="3">
    <source>
        <dbReference type="EMBL" id="GFH88682.1"/>
    </source>
</evidence>
<dbReference type="Pfam" id="PF13173">
    <property type="entry name" value="AAA_14"/>
    <property type="match status" value="1"/>
</dbReference>